<feature type="domain" description="Large ribosomal subunit protein bL25 beta" evidence="8">
    <location>
        <begin position="97"/>
        <end position="179"/>
    </location>
</feature>
<evidence type="ECO:0000313" key="9">
    <source>
        <dbReference type="EMBL" id="MBA4495820.1"/>
    </source>
</evidence>
<dbReference type="Gene3D" id="2.170.120.20">
    <property type="entry name" value="Ribosomal protein L25, beta domain"/>
    <property type="match status" value="1"/>
</dbReference>
<dbReference type="InterPro" id="IPR020930">
    <property type="entry name" value="Ribosomal_uL5_bac-type"/>
</dbReference>
<dbReference type="GO" id="GO:0006412">
    <property type="term" value="P:translation"/>
    <property type="evidence" value="ECO:0007669"/>
    <property type="project" value="UniProtKB-UniRule"/>
</dbReference>
<evidence type="ECO:0000259" key="8">
    <source>
        <dbReference type="Pfam" id="PF14693"/>
    </source>
</evidence>
<dbReference type="PANTHER" id="PTHR33284">
    <property type="entry name" value="RIBOSOMAL PROTEIN L25/GLN-TRNA SYNTHETASE, ANTI-CODON-BINDING DOMAIN-CONTAINING PROTEIN"/>
    <property type="match status" value="1"/>
</dbReference>
<dbReference type="NCBIfam" id="NF004133">
    <property type="entry name" value="PRK05618.2-4"/>
    <property type="match status" value="1"/>
</dbReference>
<dbReference type="InterPro" id="IPR020057">
    <property type="entry name" value="Ribosomal_bL25_b-dom"/>
</dbReference>
<name>A0A7W1WTK7_9BACL</name>
<dbReference type="NCBIfam" id="TIGR00731">
    <property type="entry name" value="bL25_bact_ctc"/>
    <property type="match status" value="1"/>
</dbReference>
<comment type="caution">
    <text evidence="9">The sequence shown here is derived from an EMBL/GenBank/DDBJ whole genome shotgun (WGS) entry which is preliminary data.</text>
</comment>
<dbReference type="EMBL" id="JACEIQ010000019">
    <property type="protein sequence ID" value="MBA4495820.1"/>
    <property type="molecule type" value="Genomic_DNA"/>
</dbReference>
<keyword evidence="2 5" id="KW-0694">RNA-binding</keyword>
<dbReference type="HAMAP" id="MF_01334">
    <property type="entry name" value="Ribosomal_bL25_CTC"/>
    <property type="match status" value="1"/>
</dbReference>
<dbReference type="SUPFAM" id="SSF50715">
    <property type="entry name" value="Ribosomal protein L25-like"/>
    <property type="match status" value="1"/>
</dbReference>
<dbReference type="Pfam" id="PF14693">
    <property type="entry name" value="Ribosomal_TL5_C"/>
    <property type="match status" value="1"/>
</dbReference>
<dbReference type="Pfam" id="PF01386">
    <property type="entry name" value="Ribosomal_L25p"/>
    <property type="match status" value="1"/>
</dbReference>
<dbReference type="InterPro" id="IPR001021">
    <property type="entry name" value="Ribosomal_bL25_long"/>
</dbReference>
<dbReference type="CDD" id="cd00495">
    <property type="entry name" value="Ribosomal_L25_TL5_CTC"/>
    <property type="match status" value="1"/>
</dbReference>
<comment type="function">
    <text evidence="5">This is one of the proteins that binds to the 5S RNA in the ribosome where it forms part of the central protuberance.</text>
</comment>
<reference evidence="9 10" key="1">
    <citation type="submission" date="2020-07" db="EMBL/GenBank/DDBJ databases">
        <authorList>
            <person name="Feng H."/>
        </authorList>
    </citation>
    <scope>NUCLEOTIDE SEQUENCE [LARGE SCALE GENOMIC DNA]</scope>
    <source>
        <strain evidence="10">s-10</strain>
    </source>
</reference>
<dbReference type="RefSeq" id="WP_181753680.1">
    <property type="nucleotide sequence ID" value="NZ_JACEIQ010000019.1"/>
</dbReference>
<dbReference type="PANTHER" id="PTHR33284:SF1">
    <property type="entry name" value="RIBOSOMAL PROTEIN L25_GLN-TRNA SYNTHETASE, ANTI-CODON-BINDING DOMAIN-CONTAINING PROTEIN"/>
    <property type="match status" value="1"/>
</dbReference>
<accession>A0A7W1WTK7</accession>
<comment type="subunit">
    <text evidence="5">Part of the 50S ribosomal subunit; part of the 5S rRNA/L5/L18/L25 subcomplex. Contacts the 5S rRNA. Binds to the 5S rRNA independently of L5 and L18.</text>
</comment>
<evidence type="ECO:0000256" key="4">
    <source>
        <dbReference type="ARBA" id="ARBA00023274"/>
    </source>
</evidence>
<dbReference type="Proteomes" id="UP000535491">
    <property type="component" value="Unassembled WGS sequence"/>
</dbReference>
<keyword evidence="10" id="KW-1185">Reference proteome</keyword>
<dbReference type="InterPro" id="IPR037121">
    <property type="entry name" value="Ribosomal_bL25_C"/>
</dbReference>
<dbReference type="GO" id="GO:0003735">
    <property type="term" value="F:structural constituent of ribosome"/>
    <property type="evidence" value="ECO:0007669"/>
    <property type="project" value="InterPro"/>
</dbReference>
<feature type="domain" description="Large ribosomal subunit protein bL25 L25" evidence="7">
    <location>
        <begin position="7"/>
        <end position="88"/>
    </location>
</feature>
<organism evidence="9 10">
    <name type="scientific">Paenactinomyces guangxiensis</name>
    <dbReference type="NCBI Taxonomy" id="1490290"/>
    <lineage>
        <taxon>Bacteria</taxon>
        <taxon>Bacillati</taxon>
        <taxon>Bacillota</taxon>
        <taxon>Bacilli</taxon>
        <taxon>Bacillales</taxon>
        <taxon>Thermoactinomycetaceae</taxon>
        <taxon>Paenactinomyces</taxon>
    </lineage>
</organism>
<protein>
    <recommendedName>
        <fullName evidence="5">Large ribosomal subunit protein bL25</fullName>
    </recommendedName>
    <alternativeName>
        <fullName evidence="5">General stress protein CTC</fullName>
    </alternativeName>
</protein>
<evidence type="ECO:0000256" key="3">
    <source>
        <dbReference type="ARBA" id="ARBA00022980"/>
    </source>
</evidence>
<evidence type="ECO:0000256" key="5">
    <source>
        <dbReference type="HAMAP-Rule" id="MF_01334"/>
    </source>
</evidence>
<gene>
    <name evidence="5" type="primary">rplY</name>
    <name evidence="5" type="synonym">ctc</name>
    <name evidence="9" type="ORF">H1191_16135</name>
</gene>
<dbReference type="Gene3D" id="2.40.240.10">
    <property type="entry name" value="Ribosomal Protein L25, Chain P"/>
    <property type="match status" value="1"/>
</dbReference>
<dbReference type="InterPro" id="IPR029751">
    <property type="entry name" value="Ribosomal_L25_dom"/>
</dbReference>
<keyword evidence="1 5" id="KW-0699">rRNA-binding</keyword>
<dbReference type="GO" id="GO:0008097">
    <property type="term" value="F:5S rRNA binding"/>
    <property type="evidence" value="ECO:0007669"/>
    <property type="project" value="InterPro"/>
</dbReference>
<dbReference type="GO" id="GO:0022625">
    <property type="term" value="C:cytosolic large ribosomal subunit"/>
    <property type="evidence" value="ECO:0007669"/>
    <property type="project" value="TreeGrafter"/>
</dbReference>
<dbReference type="InterPro" id="IPR020056">
    <property type="entry name" value="Rbsml_bL25/Gln-tRNA_synth_N"/>
</dbReference>
<proteinExistence type="inferred from homology"/>
<feature type="region of interest" description="Disordered" evidence="6">
    <location>
        <begin position="176"/>
        <end position="201"/>
    </location>
</feature>
<evidence type="ECO:0000259" key="7">
    <source>
        <dbReference type="Pfam" id="PF01386"/>
    </source>
</evidence>
<keyword evidence="4 5" id="KW-0687">Ribonucleoprotein</keyword>
<evidence type="ECO:0000256" key="6">
    <source>
        <dbReference type="SAM" id="MobiDB-lite"/>
    </source>
</evidence>
<evidence type="ECO:0000313" key="10">
    <source>
        <dbReference type="Proteomes" id="UP000535491"/>
    </source>
</evidence>
<comment type="similarity">
    <text evidence="5">Belongs to the bacterial ribosomal protein bL25 family. CTC subfamily.</text>
</comment>
<evidence type="ECO:0000256" key="2">
    <source>
        <dbReference type="ARBA" id="ARBA00022884"/>
    </source>
</evidence>
<keyword evidence="3 5" id="KW-0689">Ribosomal protein</keyword>
<sequence>MSATIYAEERAKQTRSALNQLRKQGRVPAVIYGKGENYHIHLDENEFRKQLASAKSLLNIKLNNQLHSVMVREIQKEPVKAEILHIDFQKVEMGQPVETEVPLHLTGEAAGVKAGGILQQPLRTVQIRCLPDRIPQELTFDVSSLEAGEVVTLKELSLPEGIELLSDPDTVVASIVAPQAEKAEDGGETEGTPEENRDNEG</sequence>
<evidence type="ECO:0000256" key="1">
    <source>
        <dbReference type="ARBA" id="ARBA00022730"/>
    </source>
</evidence>
<dbReference type="InterPro" id="IPR011035">
    <property type="entry name" value="Ribosomal_bL25/Gln-tRNA_synth"/>
</dbReference>
<dbReference type="AlphaFoldDB" id="A0A7W1WTK7"/>